<feature type="transmembrane region" description="Helical" evidence="8">
    <location>
        <begin position="183"/>
        <end position="205"/>
    </location>
</feature>
<evidence type="ECO:0000256" key="3">
    <source>
        <dbReference type="ARBA" id="ARBA00022448"/>
    </source>
</evidence>
<evidence type="ECO:0000256" key="4">
    <source>
        <dbReference type="ARBA" id="ARBA00022544"/>
    </source>
</evidence>
<dbReference type="EMBL" id="FWXH01000013">
    <property type="protein sequence ID" value="SMC26433.1"/>
    <property type="molecule type" value="Genomic_DNA"/>
</dbReference>
<organism evidence="9 10">
    <name type="scientific">Clostridium acidisoli DSM 12555</name>
    <dbReference type="NCBI Taxonomy" id="1121291"/>
    <lineage>
        <taxon>Bacteria</taxon>
        <taxon>Bacillati</taxon>
        <taxon>Bacillota</taxon>
        <taxon>Clostridia</taxon>
        <taxon>Eubacteriales</taxon>
        <taxon>Clostridiaceae</taxon>
        <taxon>Clostridium</taxon>
    </lineage>
</organism>
<name>A0A1W1XR42_9CLOT</name>
<comment type="similarity">
    <text evidence="2">Belongs to the amino acid-polyamine-organocation (APC) superfamily. Spore germination protein (SGP) (TC 2.A.3.9) family.</text>
</comment>
<dbReference type="RefSeq" id="WP_084116638.1">
    <property type="nucleotide sequence ID" value="NZ_FWXH01000013.1"/>
</dbReference>
<sequence>MIRLSKHQLFTLMFVFEVGSTTIFALGIDAKQDAWIVILLALLIGLGFTWIYTELQNAFPDKNYVEMIIIILGKKLGVPFVLLNLLGYFWHCARNLREFGELIIITTLPKTSIWIVSFIFVLVSIYTLLKGVEVLARASEIIMPIILLFIISVYILLYISGNVDFTRLTPVLGNGIKPVLKTLPQIVVFPFGELFVFLMYWNYANEKNIIRKTAMKTVLWSGILLCFSLIIYITVLGDKYSAIATIPLIEVIRLVNIGDIITNIDSIGVIIIFLGGFFKMSIYLNAIALSLTTLFKNINYKIILILVGACLLWFSIIFEPSYAFHQWMFPFDVHYFGIVYTNIAPLLLLMIYILKKKRTQL</sequence>
<proteinExistence type="inferred from homology"/>
<dbReference type="GO" id="GO:0016020">
    <property type="term" value="C:membrane"/>
    <property type="evidence" value="ECO:0007669"/>
    <property type="project" value="UniProtKB-SubCell"/>
</dbReference>
<reference evidence="9 10" key="1">
    <citation type="submission" date="2017-04" db="EMBL/GenBank/DDBJ databases">
        <authorList>
            <person name="Afonso C.L."/>
            <person name="Miller P.J."/>
            <person name="Scott M.A."/>
            <person name="Spackman E."/>
            <person name="Goraichik I."/>
            <person name="Dimitrov K.M."/>
            <person name="Suarez D.L."/>
            <person name="Swayne D.E."/>
        </authorList>
    </citation>
    <scope>NUCLEOTIDE SEQUENCE [LARGE SCALE GENOMIC DNA]</scope>
    <source>
        <strain evidence="9 10">DSM 12555</strain>
    </source>
</reference>
<feature type="transmembrane region" description="Helical" evidence="8">
    <location>
        <begin position="64"/>
        <end position="91"/>
    </location>
</feature>
<evidence type="ECO:0000256" key="5">
    <source>
        <dbReference type="ARBA" id="ARBA00022692"/>
    </source>
</evidence>
<evidence type="ECO:0000256" key="8">
    <source>
        <dbReference type="SAM" id="Phobius"/>
    </source>
</evidence>
<evidence type="ECO:0000256" key="2">
    <source>
        <dbReference type="ARBA" id="ARBA00007998"/>
    </source>
</evidence>
<evidence type="ECO:0000313" key="9">
    <source>
        <dbReference type="EMBL" id="SMC26433.1"/>
    </source>
</evidence>
<feature type="transmembrane region" description="Helical" evidence="8">
    <location>
        <begin position="257"/>
        <end position="278"/>
    </location>
</feature>
<dbReference type="AlphaFoldDB" id="A0A1W1XR42"/>
<comment type="subcellular location">
    <subcellularLocation>
        <location evidence="1">Membrane</location>
        <topology evidence="1">Multi-pass membrane protein</topology>
    </subcellularLocation>
</comment>
<evidence type="ECO:0000256" key="7">
    <source>
        <dbReference type="ARBA" id="ARBA00023136"/>
    </source>
</evidence>
<dbReference type="GO" id="GO:0009847">
    <property type="term" value="P:spore germination"/>
    <property type="evidence" value="ECO:0007669"/>
    <property type="project" value="InterPro"/>
</dbReference>
<evidence type="ECO:0000256" key="1">
    <source>
        <dbReference type="ARBA" id="ARBA00004141"/>
    </source>
</evidence>
<feature type="transmembrane region" description="Helical" evidence="8">
    <location>
        <begin position="34"/>
        <end position="52"/>
    </location>
</feature>
<keyword evidence="7 8" id="KW-0472">Membrane</keyword>
<dbReference type="PANTHER" id="PTHR34975:SF2">
    <property type="entry name" value="SPORE GERMINATION PROTEIN A2"/>
    <property type="match status" value="1"/>
</dbReference>
<dbReference type="PANTHER" id="PTHR34975">
    <property type="entry name" value="SPORE GERMINATION PROTEIN A2"/>
    <property type="match status" value="1"/>
</dbReference>
<keyword evidence="5 8" id="KW-0812">Transmembrane</keyword>
<keyword evidence="4" id="KW-0309">Germination</keyword>
<dbReference type="Pfam" id="PF03845">
    <property type="entry name" value="Spore_permease"/>
    <property type="match status" value="1"/>
</dbReference>
<dbReference type="Proteomes" id="UP000192468">
    <property type="component" value="Unassembled WGS sequence"/>
</dbReference>
<feature type="transmembrane region" description="Helical" evidence="8">
    <location>
        <begin position="111"/>
        <end position="129"/>
    </location>
</feature>
<accession>A0A1W1XR42</accession>
<dbReference type="OrthoDB" id="1675410at2"/>
<feature type="transmembrane region" description="Helical" evidence="8">
    <location>
        <begin position="141"/>
        <end position="163"/>
    </location>
</feature>
<feature type="transmembrane region" description="Helical" evidence="8">
    <location>
        <begin position="9"/>
        <end position="28"/>
    </location>
</feature>
<feature type="transmembrane region" description="Helical" evidence="8">
    <location>
        <begin position="298"/>
        <end position="318"/>
    </location>
</feature>
<protein>
    <submittedName>
        <fullName evidence="9">Spore germination protein KB</fullName>
    </submittedName>
</protein>
<evidence type="ECO:0000313" key="10">
    <source>
        <dbReference type="Proteomes" id="UP000192468"/>
    </source>
</evidence>
<keyword evidence="6 8" id="KW-1133">Transmembrane helix</keyword>
<feature type="transmembrane region" description="Helical" evidence="8">
    <location>
        <begin position="217"/>
        <end position="237"/>
    </location>
</feature>
<dbReference type="STRING" id="1121291.SAMN02745134_02830"/>
<dbReference type="NCBIfam" id="TIGR00912">
    <property type="entry name" value="2A0309"/>
    <property type="match status" value="1"/>
</dbReference>
<feature type="transmembrane region" description="Helical" evidence="8">
    <location>
        <begin position="333"/>
        <end position="354"/>
    </location>
</feature>
<keyword evidence="10" id="KW-1185">Reference proteome</keyword>
<evidence type="ECO:0000256" key="6">
    <source>
        <dbReference type="ARBA" id="ARBA00022989"/>
    </source>
</evidence>
<keyword evidence="3" id="KW-0813">Transport</keyword>
<gene>
    <name evidence="9" type="ORF">SAMN02745134_02830</name>
</gene>
<dbReference type="InterPro" id="IPR004761">
    <property type="entry name" value="Spore_GerAB"/>
</dbReference>